<feature type="signal peptide" evidence="1">
    <location>
        <begin position="1"/>
        <end position="20"/>
    </location>
</feature>
<dbReference type="EMBL" id="CVRI01000004">
    <property type="protein sequence ID" value="CRK87573.1"/>
    <property type="molecule type" value="Genomic_DNA"/>
</dbReference>
<dbReference type="OrthoDB" id="7765120at2759"/>
<evidence type="ECO:0000256" key="1">
    <source>
        <dbReference type="SAM" id="SignalP"/>
    </source>
</evidence>
<protein>
    <submittedName>
        <fullName evidence="2">CLUMA_CG001370, isoform A</fullName>
    </submittedName>
</protein>
<keyword evidence="3" id="KW-1185">Reference proteome</keyword>
<dbReference type="AlphaFoldDB" id="A0A1J1HHU4"/>
<proteinExistence type="predicted"/>
<sequence>MKGFLILCIIVSIVLAPASAQIQCAPPNCAIAANRALLFPHDDPTLFWQCSPGVQGWIPVERPCQCLTFFYTNLQRCEFPFNWTRQCIGTDPNAVPRPCPPPPDNEH</sequence>
<keyword evidence="1" id="KW-0732">Signal</keyword>
<organism evidence="2 3">
    <name type="scientific">Clunio marinus</name>
    <dbReference type="NCBI Taxonomy" id="568069"/>
    <lineage>
        <taxon>Eukaryota</taxon>
        <taxon>Metazoa</taxon>
        <taxon>Ecdysozoa</taxon>
        <taxon>Arthropoda</taxon>
        <taxon>Hexapoda</taxon>
        <taxon>Insecta</taxon>
        <taxon>Pterygota</taxon>
        <taxon>Neoptera</taxon>
        <taxon>Endopterygota</taxon>
        <taxon>Diptera</taxon>
        <taxon>Nematocera</taxon>
        <taxon>Chironomoidea</taxon>
        <taxon>Chironomidae</taxon>
        <taxon>Clunio</taxon>
    </lineage>
</organism>
<evidence type="ECO:0000313" key="2">
    <source>
        <dbReference type="EMBL" id="CRK87573.1"/>
    </source>
</evidence>
<accession>A0A1J1HHU4</accession>
<name>A0A1J1HHU4_9DIPT</name>
<gene>
    <name evidence="2" type="ORF">CLUMA_CG001370</name>
</gene>
<feature type="chain" id="PRO_5012904659" evidence="1">
    <location>
        <begin position="21"/>
        <end position="107"/>
    </location>
</feature>
<dbReference type="Proteomes" id="UP000183832">
    <property type="component" value="Unassembled WGS sequence"/>
</dbReference>
<evidence type="ECO:0000313" key="3">
    <source>
        <dbReference type="Proteomes" id="UP000183832"/>
    </source>
</evidence>
<reference evidence="2 3" key="1">
    <citation type="submission" date="2015-04" db="EMBL/GenBank/DDBJ databases">
        <authorList>
            <person name="Syromyatnikov M.Y."/>
            <person name="Popov V.N."/>
        </authorList>
    </citation>
    <scope>NUCLEOTIDE SEQUENCE [LARGE SCALE GENOMIC DNA]</scope>
</reference>